<evidence type="ECO:0000259" key="2">
    <source>
        <dbReference type="SMART" id="SM00854"/>
    </source>
</evidence>
<dbReference type="SMART" id="SM00854">
    <property type="entry name" value="PGA_cap"/>
    <property type="match status" value="1"/>
</dbReference>
<gene>
    <name evidence="3" type="ORF">RT717_26885</name>
</gene>
<dbReference type="PANTHER" id="PTHR33393">
    <property type="entry name" value="POLYGLUTAMINE SYNTHESIS ACCESSORY PROTEIN RV0574C-RELATED"/>
    <property type="match status" value="1"/>
</dbReference>
<dbReference type="CDD" id="cd07381">
    <property type="entry name" value="MPP_CapA"/>
    <property type="match status" value="1"/>
</dbReference>
<dbReference type="SUPFAM" id="SSF56300">
    <property type="entry name" value="Metallo-dependent phosphatases"/>
    <property type="match status" value="1"/>
</dbReference>
<name>A0ABZ0IQB4_9BACT</name>
<proteinExistence type="inferred from homology"/>
<feature type="domain" description="Capsule synthesis protein CapA" evidence="2">
    <location>
        <begin position="31"/>
        <end position="275"/>
    </location>
</feature>
<protein>
    <submittedName>
        <fullName evidence="3">CapA family protein</fullName>
        <ecNumber evidence="3">3.1.-.-</ecNumber>
    </submittedName>
</protein>
<dbReference type="RefSeq" id="WP_317489408.1">
    <property type="nucleotide sequence ID" value="NZ_CP136051.1"/>
</dbReference>
<comment type="similarity">
    <text evidence="1">Belongs to the CapA family.</text>
</comment>
<reference evidence="3 4" key="1">
    <citation type="journal article" date="2023" name="Microbiol. Resour. Announc.">
        <title>Complete Genome Sequence of Imperialibacter roseus strain P4T.</title>
        <authorList>
            <person name="Tizabi D.R."/>
            <person name="Bachvaroff T."/>
            <person name="Hill R.T."/>
        </authorList>
    </citation>
    <scope>NUCLEOTIDE SEQUENCE [LARGE SCALE GENOMIC DNA]</scope>
    <source>
        <strain evidence="3 4">P4T</strain>
    </source>
</reference>
<dbReference type="GO" id="GO:0016787">
    <property type="term" value="F:hydrolase activity"/>
    <property type="evidence" value="ECO:0007669"/>
    <property type="project" value="UniProtKB-KW"/>
</dbReference>
<accession>A0ABZ0IQB4</accession>
<dbReference type="InterPro" id="IPR029052">
    <property type="entry name" value="Metallo-depent_PP-like"/>
</dbReference>
<dbReference type="Proteomes" id="UP001302349">
    <property type="component" value="Chromosome"/>
</dbReference>
<dbReference type="Gene3D" id="3.60.21.10">
    <property type="match status" value="1"/>
</dbReference>
<keyword evidence="4" id="KW-1185">Reference proteome</keyword>
<sequence length="462" mass="51590">MEFFPKSIIFCILLVSFSLIARGKQDTTYTRLLFVGDIMQHGSQIRGAYHAPSDRYSYEACLKEASKLFQRCDLVMGNLELTLAGKPYQGYPKFSAPSQLIKDLQNAGLDIVATANNHTGDHGYTGIARTSKKLDSLNMPYTGTFATQKDSRLFQPFMVNQNRIRIAIFNYTFATNLPLAKESSLVVSLLDSAKMKRQFAAARALRPDITIAYLHWGTEYEKEPDSSQIAWGKFLHAQGVDIIIGSHPHTLQPIVWDKDEGKLTVYSIGNFLSGQRERFQDGGLCLELVVCRLKSVDSTFVSKVIAHPAWVYKSSTAPAFYSVLFPYSSHALSTARGKGYSTQLDRFMTDTRKLVALSSGIELSLDTVLAGRQKRKTSYYQIGFALPRSPDEINDLVVKHPELTKTNGRTSLLGPFQTRTQATRAAQSLLEEAPDLYIEYVINTITHPSMQAQDSLSPPLKQ</sequence>
<dbReference type="InterPro" id="IPR052169">
    <property type="entry name" value="CW_Biosynth-Accessory"/>
</dbReference>
<evidence type="ECO:0000256" key="1">
    <source>
        <dbReference type="ARBA" id="ARBA00005662"/>
    </source>
</evidence>
<dbReference type="EMBL" id="CP136051">
    <property type="protein sequence ID" value="WOK06702.1"/>
    <property type="molecule type" value="Genomic_DNA"/>
</dbReference>
<evidence type="ECO:0000313" key="3">
    <source>
        <dbReference type="EMBL" id="WOK06702.1"/>
    </source>
</evidence>
<dbReference type="InterPro" id="IPR019079">
    <property type="entry name" value="Capsule_synth_CapA"/>
</dbReference>
<keyword evidence="3" id="KW-0378">Hydrolase</keyword>
<dbReference type="PANTHER" id="PTHR33393:SF12">
    <property type="entry name" value="CAPSULE BIOSYNTHESIS PROTEIN CAPA"/>
    <property type="match status" value="1"/>
</dbReference>
<dbReference type="EC" id="3.1.-.-" evidence="3"/>
<dbReference type="Pfam" id="PF09587">
    <property type="entry name" value="PGA_cap"/>
    <property type="match status" value="1"/>
</dbReference>
<evidence type="ECO:0000313" key="4">
    <source>
        <dbReference type="Proteomes" id="UP001302349"/>
    </source>
</evidence>
<organism evidence="3 4">
    <name type="scientific">Imperialibacter roseus</name>
    <dbReference type="NCBI Taxonomy" id="1324217"/>
    <lineage>
        <taxon>Bacteria</taxon>
        <taxon>Pseudomonadati</taxon>
        <taxon>Bacteroidota</taxon>
        <taxon>Cytophagia</taxon>
        <taxon>Cytophagales</taxon>
        <taxon>Flammeovirgaceae</taxon>
        <taxon>Imperialibacter</taxon>
    </lineage>
</organism>